<proteinExistence type="inferred from homology"/>
<keyword evidence="6" id="KW-1185">Reference proteome</keyword>
<keyword evidence="2" id="KW-0378">Hydrolase</keyword>
<dbReference type="EMBL" id="FMUR01000017">
    <property type="protein sequence ID" value="SCY43707.1"/>
    <property type="molecule type" value="Genomic_DNA"/>
</dbReference>
<organism evidence="5 6">
    <name type="scientific">Butyrivibrio hungatei</name>
    <dbReference type="NCBI Taxonomy" id="185008"/>
    <lineage>
        <taxon>Bacteria</taxon>
        <taxon>Bacillati</taxon>
        <taxon>Bacillota</taxon>
        <taxon>Clostridia</taxon>
        <taxon>Lachnospirales</taxon>
        <taxon>Lachnospiraceae</taxon>
        <taxon>Butyrivibrio</taxon>
    </lineage>
</organism>
<dbReference type="CDD" id="cd07062">
    <property type="entry name" value="Peptidase_S66_mccF_like"/>
    <property type="match status" value="1"/>
</dbReference>
<evidence type="ECO:0000313" key="6">
    <source>
        <dbReference type="Proteomes" id="UP000183047"/>
    </source>
</evidence>
<dbReference type="SUPFAM" id="SSF141986">
    <property type="entry name" value="LD-carboxypeptidase A C-terminal domain-like"/>
    <property type="match status" value="1"/>
</dbReference>
<dbReference type="InterPro" id="IPR027461">
    <property type="entry name" value="Carboxypeptidase_A_C_sf"/>
</dbReference>
<dbReference type="Pfam" id="PF02016">
    <property type="entry name" value="Peptidase_S66"/>
    <property type="match status" value="1"/>
</dbReference>
<evidence type="ECO:0000259" key="4">
    <source>
        <dbReference type="Pfam" id="PF17676"/>
    </source>
</evidence>
<dbReference type="InterPro" id="IPR040921">
    <property type="entry name" value="Peptidase_S66C"/>
</dbReference>
<dbReference type="GO" id="GO:0004180">
    <property type="term" value="F:carboxypeptidase activity"/>
    <property type="evidence" value="ECO:0007669"/>
    <property type="project" value="UniProtKB-KW"/>
</dbReference>
<dbReference type="InterPro" id="IPR003507">
    <property type="entry name" value="S66_fam"/>
</dbReference>
<comment type="similarity">
    <text evidence="1">Belongs to the peptidase S66 family.</text>
</comment>
<dbReference type="PANTHER" id="PTHR30237:SF4">
    <property type="entry name" value="LD-CARBOXYPEPTIDASE C-TERMINAL DOMAIN-CONTAINING PROTEIN"/>
    <property type="match status" value="1"/>
</dbReference>
<evidence type="ECO:0000256" key="1">
    <source>
        <dbReference type="ARBA" id="ARBA00010233"/>
    </source>
</evidence>
<dbReference type="InterPro" id="IPR029062">
    <property type="entry name" value="Class_I_gatase-like"/>
</dbReference>
<accession>A0A1G5FX87</accession>
<evidence type="ECO:0000313" key="5">
    <source>
        <dbReference type="EMBL" id="SCY43707.1"/>
    </source>
</evidence>
<dbReference type="Gene3D" id="3.40.50.10740">
    <property type="entry name" value="Class I glutamine amidotransferase-like"/>
    <property type="match status" value="1"/>
</dbReference>
<dbReference type="Pfam" id="PF17676">
    <property type="entry name" value="Peptidase_S66C"/>
    <property type="match status" value="1"/>
</dbReference>
<keyword evidence="5" id="KW-0121">Carboxypeptidase</keyword>
<dbReference type="Proteomes" id="UP000183047">
    <property type="component" value="Unassembled WGS sequence"/>
</dbReference>
<feature type="domain" description="LD-carboxypeptidase C-terminal" evidence="4">
    <location>
        <begin position="205"/>
        <end position="326"/>
    </location>
</feature>
<feature type="domain" description="LD-carboxypeptidase N-terminal" evidence="3">
    <location>
        <begin position="13"/>
        <end position="133"/>
    </location>
</feature>
<dbReference type="Gene3D" id="3.50.30.60">
    <property type="entry name" value="LD-carboxypeptidase A C-terminal domain-like"/>
    <property type="match status" value="1"/>
</dbReference>
<name>A0A1G5FX87_9FIRM</name>
<dbReference type="InterPro" id="IPR040449">
    <property type="entry name" value="Peptidase_S66_N"/>
</dbReference>
<dbReference type="RefSeq" id="WP_074463021.1">
    <property type="nucleotide sequence ID" value="NZ_FMUR01000017.1"/>
</dbReference>
<protein>
    <submittedName>
        <fullName evidence="5">Muramoyltetrapeptide carboxypeptidase LdcA (Peptidoglycan recycling)</fullName>
    </submittedName>
</protein>
<dbReference type="PANTHER" id="PTHR30237">
    <property type="entry name" value="MURAMOYLTETRAPEPTIDE CARBOXYPEPTIDASE"/>
    <property type="match status" value="1"/>
</dbReference>
<reference evidence="6" key="1">
    <citation type="submission" date="2016-10" db="EMBL/GenBank/DDBJ databases">
        <authorList>
            <person name="Varghese N."/>
            <person name="Submissions S."/>
        </authorList>
    </citation>
    <scope>NUCLEOTIDE SEQUENCE [LARGE SCALE GENOMIC DNA]</scope>
    <source>
        <strain evidence="6">XBD2006</strain>
    </source>
</reference>
<sequence length="341" mass="38483">MIKPNKLQRGDTVATISPSWGCAGTSRVKWQYRLGCERLNELGLNVVAAPNSMKGTSYLAQNPQARAEDINWAFENKEVKAIISNIGGNDAERLFPYLSKKAIKDNPKIFCGYSDVMALHLFCYRLGIMTFYGDNLLTTIAENLKWHPYSKHWFEKTFFDPSSIGEIFSADEWSYDPNKHTDKSYKKTFVSNEGVKRIQGKGAVRGKLFGGHGELISIKDADGQPLVREEDFKDSIFFFEDIPECCDVDYIKRFFDYLGKKGYLQLLNGIIIGKMPSPMSFEPYMNAIKEIISEKYGLPDLPVMCDMNFGHSSPIFILPYGAEAELDVDNLSFAITESGVV</sequence>
<gene>
    <name evidence="5" type="ORF">SAMN02910451_02591</name>
</gene>
<dbReference type="SUPFAM" id="SSF52317">
    <property type="entry name" value="Class I glutamine amidotransferase-like"/>
    <property type="match status" value="1"/>
</dbReference>
<dbReference type="AlphaFoldDB" id="A0A1G5FX87"/>
<dbReference type="PIRSF" id="PIRSF028757">
    <property type="entry name" value="LD-carboxypeptidase"/>
    <property type="match status" value="1"/>
</dbReference>
<evidence type="ECO:0000259" key="3">
    <source>
        <dbReference type="Pfam" id="PF02016"/>
    </source>
</evidence>
<keyword evidence="5" id="KW-0645">Protease</keyword>
<dbReference type="InterPro" id="IPR027478">
    <property type="entry name" value="LdcA_N"/>
</dbReference>
<evidence type="ECO:0000256" key="2">
    <source>
        <dbReference type="ARBA" id="ARBA00022801"/>
    </source>
</evidence>